<dbReference type="InParanoid" id="A0A671DRH5"/>
<accession>A0A671DRH5</accession>
<reference evidence="2" key="5">
    <citation type="submission" date="2025-09" db="UniProtKB">
        <authorList>
            <consortium name="Ensembl"/>
        </authorList>
    </citation>
    <scope>IDENTIFICATION</scope>
</reference>
<protein>
    <submittedName>
        <fullName evidence="2">Uncharacterized protein</fullName>
    </submittedName>
</protein>
<feature type="region of interest" description="Disordered" evidence="1">
    <location>
        <begin position="1"/>
        <end position="30"/>
    </location>
</feature>
<reference evidence="2 3" key="2">
    <citation type="journal article" date="2018" name="Annu Rev Anim Biosci">
        <title>Bat Biology, Genomes, and the Bat1K Project: To Generate Chromosome-Level Genomes for All Living Bat Species.</title>
        <authorList>
            <person name="Teeling E.C."/>
            <person name="Vernes S.C."/>
            <person name="Davalos L.M."/>
            <person name="Ray D.A."/>
            <person name="Gilbert M.T.P."/>
            <person name="Myers E."/>
        </authorList>
    </citation>
    <scope>NUCLEOTIDE SEQUENCE</scope>
</reference>
<dbReference type="GeneTree" id="ENSGT01120000271992"/>
<evidence type="ECO:0000313" key="3">
    <source>
        <dbReference type="Proteomes" id="UP000472240"/>
    </source>
</evidence>
<keyword evidence="3" id="KW-1185">Reference proteome</keyword>
<name>A0A671DRH5_RHIFE</name>
<reference evidence="2" key="4">
    <citation type="submission" date="2025-08" db="UniProtKB">
        <authorList>
            <consortium name="Ensembl"/>
        </authorList>
    </citation>
    <scope>IDENTIFICATION</scope>
</reference>
<reference evidence="2 3" key="1">
    <citation type="journal article" date="2015" name="Annu Rev Anim Biosci">
        <title>The Genome 10K Project: a way forward.</title>
        <authorList>
            <person name="Koepfli K.P."/>
            <person name="Paten B."/>
            <person name="O'Brien S.J."/>
            <person name="Koepfli K.P."/>
            <person name="Paten B."/>
            <person name="Antunes A."/>
            <person name="Belov K."/>
            <person name="Bustamante C."/>
            <person name="Castoe T.A."/>
            <person name="Clawson H."/>
            <person name="Crawford A.J."/>
            <person name="Diekhans M."/>
            <person name="Distel D."/>
            <person name="Durbin R."/>
            <person name="Earl D."/>
            <person name="Fujita M.K."/>
            <person name="Gamble T."/>
            <person name="Georges A."/>
            <person name="Gemmell N."/>
            <person name="Gilbert M.T."/>
            <person name="Graves J.M."/>
            <person name="Green R.E."/>
            <person name="Hickey G."/>
            <person name="Jarvis E.D."/>
            <person name="Johnson W."/>
            <person name="Komissarov A."/>
            <person name="Korf I."/>
            <person name="Kuhn R."/>
            <person name="Larkin D.M."/>
            <person name="Lewin H."/>
            <person name="Lopez J.V."/>
            <person name="Ma J."/>
            <person name="Marques-Bonet T."/>
            <person name="Miller W."/>
            <person name="Murphy R."/>
            <person name="Pevzner P."/>
            <person name="Shapiro B."/>
            <person name="Steiner C."/>
            <person name="Tamazian G."/>
            <person name="Venkatesh B."/>
            <person name="Wang J."/>
            <person name="Wayne R."/>
            <person name="Wiley E."/>
            <person name="Yang H."/>
            <person name="Zhang G."/>
            <person name="Haussler D."/>
            <person name="Ryder O."/>
            <person name="O'Brien S.J."/>
        </authorList>
    </citation>
    <scope>NUCLEOTIDE SEQUENCE</scope>
</reference>
<proteinExistence type="predicted"/>
<evidence type="ECO:0000256" key="1">
    <source>
        <dbReference type="SAM" id="MobiDB-lite"/>
    </source>
</evidence>
<organism evidence="2 3">
    <name type="scientific">Rhinolophus ferrumequinum</name>
    <name type="common">Greater horseshoe bat</name>
    <dbReference type="NCBI Taxonomy" id="59479"/>
    <lineage>
        <taxon>Eukaryota</taxon>
        <taxon>Metazoa</taxon>
        <taxon>Chordata</taxon>
        <taxon>Craniata</taxon>
        <taxon>Vertebrata</taxon>
        <taxon>Euteleostomi</taxon>
        <taxon>Mammalia</taxon>
        <taxon>Eutheria</taxon>
        <taxon>Laurasiatheria</taxon>
        <taxon>Chiroptera</taxon>
        <taxon>Yinpterochiroptera</taxon>
        <taxon>Rhinolophoidea</taxon>
        <taxon>Rhinolophidae</taxon>
        <taxon>Rhinolophinae</taxon>
        <taxon>Rhinolophus</taxon>
    </lineage>
</organism>
<dbReference type="AlphaFoldDB" id="A0A671DRH5"/>
<reference evidence="3" key="3">
    <citation type="submission" date="2018-12" db="EMBL/GenBank/DDBJ databases">
        <title>G10K-VGP greater horseshoe bat female genome, primary haplotype.</title>
        <authorList>
            <person name="Teeling E."/>
            <person name="Myers G."/>
            <person name="Vernes S."/>
            <person name="Pippel M."/>
            <person name="Winkler S."/>
            <person name="Fedrigo O."/>
            <person name="Rhie A."/>
            <person name="Koren S."/>
            <person name="Phillippy A."/>
            <person name="Lewin H."/>
            <person name="Damas J."/>
            <person name="Howe K."/>
            <person name="Mountcastle J."/>
            <person name="Jarvis E.D."/>
        </authorList>
    </citation>
    <scope>NUCLEOTIDE SEQUENCE [LARGE SCALE GENOMIC DNA]</scope>
</reference>
<evidence type="ECO:0000313" key="2">
    <source>
        <dbReference type="Ensembl" id="ENSRFEP00010003749.1"/>
    </source>
</evidence>
<dbReference type="Ensembl" id="ENSRFET00010004108.1">
    <property type="protein sequence ID" value="ENSRFEP00010003749.1"/>
    <property type="gene ID" value="ENSRFEG00010002638.1"/>
</dbReference>
<dbReference type="OMA" id="VECPPTH"/>
<sequence>MSVVGHVHGHQQGRRGHEDQLQGPEPDVGDGEKVVVAHVFAPGLQSVAGEVGLLVAPHFLCSYNKDHNAENKEDGEPDFPDTGGVFIDTPQNSMQSAPVHLLPWVACTGKDRTNTTEE</sequence>
<dbReference type="Proteomes" id="UP000472240">
    <property type="component" value="Chromosome 4"/>
</dbReference>